<dbReference type="SFLD" id="SFLDS00003">
    <property type="entry name" value="Haloacid_Dehalogenase"/>
    <property type="match status" value="1"/>
</dbReference>
<evidence type="ECO:0000256" key="3">
    <source>
        <dbReference type="ARBA" id="ARBA00022723"/>
    </source>
</evidence>
<sequence length="236" mass="26066">MLQAVIFDLDGVLCSTDEYHFRAWSRLAYELHLPFDREKNRRLRGIGRMDALDILLEDSGVAYTAEQKSVLARRKNDYYVEQLHRLTPDDVFPGVTETLQALREQSVKIAVGSSSKNAKIVLDRLQLTPFFDAVADGADNVRSKPMPDVFLCAARKLGVTPALCAVLEDAAAGIEAANRAGMFAVAYGPDAAAHPMANAAVTEHRQIVDLIETWGELPEGKKSQRDEATARAVRRL</sequence>
<name>A0A6L5YAN2_9BACT</name>
<organism evidence="14 15">
    <name type="scientific">Pyramidobacter porci</name>
    <dbReference type="NCBI Taxonomy" id="2605789"/>
    <lineage>
        <taxon>Bacteria</taxon>
        <taxon>Thermotogati</taxon>
        <taxon>Synergistota</taxon>
        <taxon>Synergistia</taxon>
        <taxon>Synergistales</taxon>
        <taxon>Dethiosulfovibrionaceae</taxon>
        <taxon>Pyramidobacter</taxon>
    </lineage>
</organism>
<feature type="active site" description="Proton donor/acceptor" evidence="10">
    <location>
        <position position="10"/>
    </location>
</feature>
<dbReference type="RefSeq" id="WP_154528178.1">
    <property type="nucleotide sequence ID" value="NZ_VUNH01000003.1"/>
</dbReference>
<feature type="site" description="Important for catalytic activity and assists the phosphoryl transfer reaction to Asp8 by balancing charge and orienting the reacting groups" evidence="13">
    <location>
        <position position="144"/>
    </location>
</feature>
<dbReference type="SFLD" id="SFLDG01135">
    <property type="entry name" value="C1.5.6:_HAD__Beta-PGM__Phospha"/>
    <property type="match status" value="1"/>
</dbReference>
<evidence type="ECO:0000256" key="5">
    <source>
        <dbReference type="ARBA" id="ARBA00023235"/>
    </source>
</evidence>
<evidence type="ECO:0000256" key="8">
    <source>
        <dbReference type="ARBA" id="ARBA00044968"/>
    </source>
</evidence>
<comment type="cofactor">
    <cofactor evidence="12">
        <name>Mg(2+)</name>
        <dbReference type="ChEBI" id="CHEBI:18420"/>
    </cofactor>
    <text evidence="12">Binds 2 magnesium ions per subunit.</text>
</comment>
<accession>A0A6L5YAN2</accession>
<dbReference type="InterPro" id="IPR051600">
    <property type="entry name" value="Beta-PGM-like"/>
</dbReference>
<keyword evidence="4 12" id="KW-0460">Magnesium</keyword>
<dbReference type="NCBIfam" id="TIGR01990">
    <property type="entry name" value="bPGM"/>
    <property type="match status" value="1"/>
</dbReference>
<feature type="binding site" evidence="11">
    <location>
        <begin position="43"/>
        <end position="48"/>
    </location>
    <ligand>
        <name>substrate</name>
    </ligand>
</feature>
<evidence type="ECO:0000256" key="9">
    <source>
        <dbReference type="ARBA" id="ARBA00044991"/>
    </source>
</evidence>
<dbReference type="Gene3D" id="3.40.50.1000">
    <property type="entry name" value="HAD superfamily/HAD-like"/>
    <property type="match status" value="1"/>
</dbReference>
<feature type="binding site" evidence="12">
    <location>
        <position position="8"/>
    </location>
    <ligand>
        <name>Mg(2+)</name>
        <dbReference type="ChEBI" id="CHEBI:18420"/>
    </ligand>
</feature>
<dbReference type="NCBIfam" id="TIGR01509">
    <property type="entry name" value="HAD-SF-IA-v3"/>
    <property type="match status" value="1"/>
</dbReference>
<dbReference type="Pfam" id="PF00702">
    <property type="entry name" value="Hydrolase"/>
    <property type="match status" value="1"/>
</dbReference>
<evidence type="ECO:0000256" key="13">
    <source>
        <dbReference type="PIRSR" id="PIRSR610972-4"/>
    </source>
</evidence>
<feature type="binding site" evidence="11">
    <location>
        <position position="24"/>
    </location>
    <ligand>
        <name>substrate</name>
    </ligand>
</feature>
<protein>
    <recommendedName>
        <fullName evidence="9">Beta-phosphoglucomutase</fullName>
        <ecNumber evidence="8">5.4.2.6</ecNumber>
    </recommendedName>
</protein>
<evidence type="ECO:0000256" key="10">
    <source>
        <dbReference type="PIRSR" id="PIRSR610972-1"/>
    </source>
</evidence>
<feature type="site" description="Important for catalytic activity and assists the phosphoryl transfer reaction to Asp8 by balancing charge and orienting the reacting groups" evidence="13">
    <location>
        <position position="113"/>
    </location>
</feature>
<dbReference type="InterPro" id="IPR023214">
    <property type="entry name" value="HAD_sf"/>
</dbReference>
<dbReference type="PANTHER" id="PTHR46193:SF18">
    <property type="entry name" value="HEXITOL PHOSPHATASE B"/>
    <property type="match status" value="1"/>
</dbReference>
<evidence type="ECO:0000256" key="6">
    <source>
        <dbReference type="ARBA" id="ARBA00023277"/>
    </source>
</evidence>
<feature type="binding site" evidence="12">
    <location>
        <position position="10"/>
    </location>
    <ligand>
        <name>Mg(2+)</name>
        <dbReference type="ChEBI" id="CHEBI:18420"/>
    </ligand>
</feature>
<gene>
    <name evidence="14" type="primary">pgmB</name>
    <name evidence="14" type="ORF">FYJ74_03215</name>
</gene>
<comment type="catalytic activity">
    <reaction evidence="7">
        <text>beta-D-glucose 1-phosphate = beta-D-glucose 6-phosphate</text>
        <dbReference type="Rhea" id="RHEA:20113"/>
        <dbReference type="ChEBI" id="CHEBI:57684"/>
        <dbReference type="ChEBI" id="CHEBI:58247"/>
        <dbReference type="EC" id="5.4.2.6"/>
    </reaction>
</comment>
<dbReference type="Proteomes" id="UP000473699">
    <property type="component" value="Unassembled WGS sequence"/>
</dbReference>
<dbReference type="CDD" id="cd02598">
    <property type="entry name" value="HAD_BPGM"/>
    <property type="match status" value="1"/>
</dbReference>
<keyword evidence="6" id="KW-0119">Carbohydrate metabolism</keyword>
<feature type="binding site" evidence="12">
    <location>
        <position position="169"/>
    </location>
    <ligand>
        <name>Mg(2+)</name>
        <dbReference type="ChEBI" id="CHEBI:18420"/>
    </ligand>
</feature>
<evidence type="ECO:0000256" key="4">
    <source>
        <dbReference type="ARBA" id="ARBA00022842"/>
    </source>
</evidence>
<dbReference type="InterPro" id="IPR010976">
    <property type="entry name" value="B-phosphoglucomutase_hydrolase"/>
</dbReference>
<dbReference type="GO" id="GO:0000287">
    <property type="term" value="F:magnesium ion binding"/>
    <property type="evidence" value="ECO:0007669"/>
    <property type="project" value="InterPro"/>
</dbReference>
<evidence type="ECO:0000313" key="14">
    <source>
        <dbReference type="EMBL" id="MST55058.1"/>
    </source>
</evidence>
<evidence type="ECO:0000256" key="7">
    <source>
        <dbReference type="ARBA" id="ARBA00044926"/>
    </source>
</evidence>
<dbReference type="AlphaFoldDB" id="A0A6L5YAN2"/>
<dbReference type="InterPro" id="IPR036412">
    <property type="entry name" value="HAD-like_sf"/>
</dbReference>
<evidence type="ECO:0000256" key="12">
    <source>
        <dbReference type="PIRSR" id="PIRSR610972-3"/>
    </source>
</evidence>
<keyword evidence="15" id="KW-1185">Reference proteome</keyword>
<dbReference type="InterPro" id="IPR010972">
    <property type="entry name" value="Beta-PGM"/>
</dbReference>
<keyword evidence="2" id="KW-0597">Phosphoprotein</keyword>
<feature type="binding site" evidence="11">
    <location>
        <begin position="8"/>
        <end position="10"/>
    </location>
    <ligand>
        <name>substrate</name>
    </ligand>
</feature>
<evidence type="ECO:0000256" key="11">
    <source>
        <dbReference type="PIRSR" id="PIRSR610972-2"/>
    </source>
</evidence>
<comment type="similarity">
    <text evidence="1">Belongs to the HAD-like hydrolase superfamily. CbbY/CbbZ/Gph/YieH family.</text>
</comment>
<keyword evidence="5 14" id="KW-0413">Isomerase</keyword>
<evidence type="ECO:0000256" key="1">
    <source>
        <dbReference type="ARBA" id="ARBA00006171"/>
    </source>
</evidence>
<dbReference type="SUPFAM" id="SSF56784">
    <property type="entry name" value="HAD-like"/>
    <property type="match status" value="1"/>
</dbReference>
<keyword evidence="3 12" id="KW-0479">Metal-binding</keyword>
<feature type="active site" description="Nucleophile" evidence="10">
    <location>
        <position position="8"/>
    </location>
</feature>
<dbReference type="EC" id="5.4.2.6" evidence="8"/>
<evidence type="ECO:0000313" key="15">
    <source>
        <dbReference type="Proteomes" id="UP000473699"/>
    </source>
</evidence>
<dbReference type="GO" id="GO:0008801">
    <property type="term" value="F:beta-phosphoglucomutase activity"/>
    <property type="evidence" value="ECO:0007669"/>
    <property type="project" value="UniProtKB-EC"/>
</dbReference>
<feature type="binding site" evidence="12">
    <location>
        <position position="168"/>
    </location>
    <ligand>
        <name>Mg(2+)</name>
        <dbReference type="ChEBI" id="CHEBI:18420"/>
    </ligand>
</feature>
<dbReference type="Gene3D" id="1.10.150.240">
    <property type="entry name" value="Putative phosphatase, domain 2"/>
    <property type="match status" value="1"/>
</dbReference>
<proteinExistence type="inferred from homology"/>
<dbReference type="EMBL" id="VUNH01000003">
    <property type="protein sequence ID" value="MST55058.1"/>
    <property type="molecule type" value="Genomic_DNA"/>
</dbReference>
<reference evidence="14 15" key="1">
    <citation type="submission" date="2019-08" db="EMBL/GenBank/DDBJ databases">
        <title>In-depth cultivation of the pig gut microbiome towards novel bacterial diversity and tailored functional studies.</title>
        <authorList>
            <person name="Wylensek D."/>
            <person name="Hitch T.C.A."/>
            <person name="Clavel T."/>
        </authorList>
    </citation>
    <scope>NUCLEOTIDE SEQUENCE [LARGE SCALE GENOMIC DNA]</scope>
    <source>
        <strain evidence="14 15">SM-530-WT-4B</strain>
    </source>
</reference>
<dbReference type="GO" id="GO:0005975">
    <property type="term" value="P:carbohydrate metabolic process"/>
    <property type="evidence" value="ECO:0007669"/>
    <property type="project" value="InterPro"/>
</dbReference>
<feature type="binding site" evidence="11">
    <location>
        <position position="75"/>
    </location>
    <ligand>
        <name>substrate</name>
    </ligand>
</feature>
<comment type="caution">
    <text evidence="14">The sequence shown here is derived from an EMBL/GenBank/DDBJ whole genome shotgun (WGS) entry which is preliminary data.</text>
</comment>
<feature type="binding site" evidence="11">
    <location>
        <begin position="113"/>
        <end position="117"/>
    </location>
    <ligand>
        <name>substrate</name>
    </ligand>
</feature>
<dbReference type="PANTHER" id="PTHR46193">
    <property type="entry name" value="6-PHOSPHOGLUCONATE PHOSPHATASE"/>
    <property type="match status" value="1"/>
</dbReference>
<feature type="binding site" evidence="11">
    <location>
        <position position="144"/>
    </location>
    <ligand>
        <name>substrate</name>
    </ligand>
</feature>
<dbReference type="SFLD" id="SFLDG01129">
    <property type="entry name" value="C1.5:_HAD__Beta-PGM__Phosphata"/>
    <property type="match status" value="1"/>
</dbReference>
<dbReference type="InterPro" id="IPR023198">
    <property type="entry name" value="PGP-like_dom2"/>
</dbReference>
<evidence type="ECO:0000256" key="2">
    <source>
        <dbReference type="ARBA" id="ARBA00022553"/>
    </source>
</evidence>
<dbReference type="NCBIfam" id="TIGR02009">
    <property type="entry name" value="PGMB-YQAB-SF"/>
    <property type="match status" value="1"/>
</dbReference>
<dbReference type="InterPro" id="IPR006439">
    <property type="entry name" value="HAD-SF_hydro_IA"/>
</dbReference>